<name>A0A2S3ZBH0_9MICO</name>
<sequence length="69" mass="7918">MNKRAVLKKIRDAAKARGLDYREVELTNHTGIVVGETRSTIGRHSEVAEGTARAFYKQFEKELGKGWWR</sequence>
<organism evidence="1 2">
    <name type="scientific">Cryobacterium zongtaii</name>
    <dbReference type="NCBI Taxonomy" id="1259217"/>
    <lineage>
        <taxon>Bacteria</taxon>
        <taxon>Bacillati</taxon>
        <taxon>Actinomycetota</taxon>
        <taxon>Actinomycetes</taxon>
        <taxon>Micrococcales</taxon>
        <taxon>Microbacteriaceae</taxon>
        <taxon>Cryobacterium</taxon>
    </lineage>
</organism>
<dbReference type="AlphaFoldDB" id="A0A2S3ZBH0"/>
<dbReference type="Proteomes" id="UP000237340">
    <property type="component" value="Unassembled WGS sequence"/>
</dbReference>
<dbReference type="RefSeq" id="WP_088458246.1">
    <property type="nucleotide sequence ID" value="NZ_PPXD01000024.1"/>
</dbReference>
<comment type="caution">
    <text evidence="1">The sequence shown here is derived from an EMBL/GenBank/DDBJ whole genome shotgun (WGS) entry which is preliminary data.</text>
</comment>
<dbReference type="EMBL" id="PPXD01000024">
    <property type="protein sequence ID" value="POH62938.1"/>
    <property type="molecule type" value="Genomic_DNA"/>
</dbReference>
<accession>A0A2S3ZBH0</accession>
<protein>
    <submittedName>
        <fullName evidence="1">Ribonuclease PH</fullName>
    </submittedName>
</protein>
<reference evidence="1 2" key="1">
    <citation type="submission" date="2018-01" db="EMBL/GenBank/DDBJ databases">
        <title>Cryobacterium sp. nov., from glaciers in China.</title>
        <authorList>
            <person name="Liu Q."/>
            <person name="Xin Y.-H."/>
        </authorList>
    </citation>
    <scope>NUCLEOTIDE SEQUENCE [LARGE SCALE GENOMIC DNA]</scope>
    <source>
        <strain evidence="1 2">TMN-42</strain>
    </source>
</reference>
<gene>
    <name evidence="1" type="ORF">C3B61_14745</name>
</gene>
<proteinExistence type="predicted"/>
<evidence type="ECO:0000313" key="1">
    <source>
        <dbReference type="EMBL" id="POH62938.1"/>
    </source>
</evidence>
<evidence type="ECO:0000313" key="2">
    <source>
        <dbReference type="Proteomes" id="UP000237340"/>
    </source>
</evidence>
<keyword evidence="2" id="KW-1185">Reference proteome</keyword>